<feature type="transmembrane region" description="Helical" evidence="6">
    <location>
        <begin position="189"/>
        <end position="209"/>
    </location>
</feature>
<dbReference type="STRING" id="690307.A0A1L9WGH3"/>
<dbReference type="AlphaFoldDB" id="A0A1L9WGH3"/>
<feature type="transmembrane region" description="Helical" evidence="6">
    <location>
        <begin position="412"/>
        <end position="437"/>
    </location>
</feature>
<evidence type="ECO:0000256" key="5">
    <source>
        <dbReference type="SAM" id="MobiDB-lite"/>
    </source>
</evidence>
<feature type="region of interest" description="Disordered" evidence="5">
    <location>
        <begin position="1"/>
        <end position="77"/>
    </location>
</feature>
<evidence type="ECO:0000313" key="7">
    <source>
        <dbReference type="EMBL" id="OJJ95270.1"/>
    </source>
</evidence>
<proteinExistence type="predicted"/>
<dbReference type="EMBL" id="KV878990">
    <property type="protein sequence ID" value="OJJ95270.1"/>
    <property type="molecule type" value="Genomic_DNA"/>
</dbReference>
<feature type="transmembrane region" description="Helical" evidence="6">
    <location>
        <begin position="221"/>
        <end position="243"/>
    </location>
</feature>
<dbReference type="RefSeq" id="XP_020051610.1">
    <property type="nucleotide sequence ID" value="XM_020202978.1"/>
</dbReference>
<organism evidence="7 8">
    <name type="scientific">Aspergillus aculeatus (strain ATCC 16872 / CBS 172.66 / WB 5094)</name>
    <dbReference type="NCBI Taxonomy" id="690307"/>
    <lineage>
        <taxon>Eukaryota</taxon>
        <taxon>Fungi</taxon>
        <taxon>Dikarya</taxon>
        <taxon>Ascomycota</taxon>
        <taxon>Pezizomycotina</taxon>
        <taxon>Eurotiomycetes</taxon>
        <taxon>Eurotiomycetidae</taxon>
        <taxon>Eurotiales</taxon>
        <taxon>Aspergillaceae</taxon>
        <taxon>Aspergillus</taxon>
        <taxon>Aspergillus subgen. Circumdati</taxon>
    </lineage>
</organism>
<reference evidence="8" key="1">
    <citation type="journal article" date="2017" name="Genome Biol.">
        <title>Comparative genomics reveals high biological diversity and specific adaptations in the industrially and medically important fungal genus Aspergillus.</title>
        <authorList>
            <person name="de Vries R.P."/>
            <person name="Riley R."/>
            <person name="Wiebenga A."/>
            <person name="Aguilar-Osorio G."/>
            <person name="Amillis S."/>
            <person name="Uchima C.A."/>
            <person name="Anderluh G."/>
            <person name="Asadollahi M."/>
            <person name="Askin M."/>
            <person name="Barry K."/>
            <person name="Battaglia E."/>
            <person name="Bayram O."/>
            <person name="Benocci T."/>
            <person name="Braus-Stromeyer S.A."/>
            <person name="Caldana C."/>
            <person name="Canovas D."/>
            <person name="Cerqueira G.C."/>
            <person name="Chen F."/>
            <person name="Chen W."/>
            <person name="Choi C."/>
            <person name="Clum A."/>
            <person name="Dos Santos R.A."/>
            <person name="Damasio A.R."/>
            <person name="Diallinas G."/>
            <person name="Emri T."/>
            <person name="Fekete E."/>
            <person name="Flipphi M."/>
            <person name="Freyberg S."/>
            <person name="Gallo A."/>
            <person name="Gournas C."/>
            <person name="Habgood R."/>
            <person name="Hainaut M."/>
            <person name="Harispe M.L."/>
            <person name="Henrissat B."/>
            <person name="Hilden K.S."/>
            <person name="Hope R."/>
            <person name="Hossain A."/>
            <person name="Karabika E."/>
            <person name="Karaffa L."/>
            <person name="Karanyi Z."/>
            <person name="Krasevec N."/>
            <person name="Kuo A."/>
            <person name="Kusch H."/>
            <person name="LaButti K."/>
            <person name="Lagendijk E.L."/>
            <person name="Lapidus A."/>
            <person name="Levasseur A."/>
            <person name="Lindquist E."/>
            <person name="Lipzen A."/>
            <person name="Logrieco A.F."/>
            <person name="MacCabe A."/>
            <person name="Maekelae M.R."/>
            <person name="Malavazi I."/>
            <person name="Melin P."/>
            <person name="Meyer V."/>
            <person name="Mielnichuk N."/>
            <person name="Miskei M."/>
            <person name="Molnar A.P."/>
            <person name="Mule G."/>
            <person name="Ngan C.Y."/>
            <person name="Orejas M."/>
            <person name="Orosz E."/>
            <person name="Ouedraogo J.P."/>
            <person name="Overkamp K.M."/>
            <person name="Park H.-S."/>
            <person name="Perrone G."/>
            <person name="Piumi F."/>
            <person name="Punt P.J."/>
            <person name="Ram A.F."/>
            <person name="Ramon A."/>
            <person name="Rauscher S."/>
            <person name="Record E."/>
            <person name="Riano-Pachon D.M."/>
            <person name="Robert V."/>
            <person name="Roehrig J."/>
            <person name="Ruller R."/>
            <person name="Salamov A."/>
            <person name="Salih N.S."/>
            <person name="Samson R.A."/>
            <person name="Sandor E."/>
            <person name="Sanguinetti M."/>
            <person name="Schuetze T."/>
            <person name="Sepcic K."/>
            <person name="Shelest E."/>
            <person name="Sherlock G."/>
            <person name="Sophianopoulou V."/>
            <person name="Squina F.M."/>
            <person name="Sun H."/>
            <person name="Susca A."/>
            <person name="Todd R.B."/>
            <person name="Tsang A."/>
            <person name="Unkles S.E."/>
            <person name="van de Wiele N."/>
            <person name="van Rossen-Uffink D."/>
            <person name="Oliveira J.V."/>
            <person name="Vesth T.C."/>
            <person name="Visser J."/>
            <person name="Yu J.-H."/>
            <person name="Zhou M."/>
            <person name="Andersen M.R."/>
            <person name="Archer D.B."/>
            <person name="Baker S.E."/>
            <person name="Benoit I."/>
            <person name="Brakhage A.A."/>
            <person name="Braus G.H."/>
            <person name="Fischer R."/>
            <person name="Frisvad J.C."/>
            <person name="Goldman G.H."/>
            <person name="Houbraken J."/>
            <person name="Oakley B."/>
            <person name="Pocsi I."/>
            <person name="Scazzocchio C."/>
            <person name="Seiboth B."/>
            <person name="vanKuyk P.A."/>
            <person name="Wortman J."/>
            <person name="Dyer P.S."/>
            <person name="Grigoriev I.V."/>
        </authorList>
    </citation>
    <scope>NUCLEOTIDE SEQUENCE [LARGE SCALE GENOMIC DNA]</scope>
    <source>
        <strain evidence="8">ATCC 16872 / CBS 172.66 / WB 5094</strain>
    </source>
</reference>
<dbReference type="Gene3D" id="1.20.1250.20">
    <property type="entry name" value="MFS general substrate transporter like domains"/>
    <property type="match status" value="1"/>
</dbReference>
<dbReference type="Proteomes" id="UP000184546">
    <property type="component" value="Unassembled WGS sequence"/>
</dbReference>
<dbReference type="InterPro" id="IPR011701">
    <property type="entry name" value="MFS"/>
</dbReference>
<gene>
    <name evidence="7" type="ORF">ASPACDRAFT_55301</name>
</gene>
<feature type="transmembrane region" description="Helical" evidence="6">
    <location>
        <begin position="160"/>
        <end position="177"/>
    </location>
</feature>
<accession>A0A1L9WGH3</accession>
<evidence type="ECO:0000256" key="6">
    <source>
        <dbReference type="SAM" id="Phobius"/>
    </source>
</evidence>
<dbReference type="OMA" id="NPQCQIP"/>
<feature type="compositionally biased region" description="Basic and acidic residues" evidence="5">
    <location>
        <begin position="33"/>
        <end position="46"/>
    </location>
</feature>
<keyword evidence="3 6" id="KW-1133">Transmembrane helix</keyword>
<feature type="transmembrane region" description="Helical" evidence="6">
    <location>
        <begin position="255"/>
        <end position="278"/>
    </location>
</feature>
<dbReference type="Pfam" id="PF07690">
    <property type="entry name" value="MFS_1"/>
    <property type="match status" value="1"/>
</dbReference>
<evidence type="ECO:0000256" key="3">
    <source>
        <dbReference type="ARBA" id="ARBA00022989"/>
    </source>
</evidence>
<evidence type="ECO:0000256" key="2">
    <source>
        <dbReference type="ARBA" id="ARBA00022692"/>
    </source>
</evidence>
<dbReference type="InterPro" id="IPR036259">
    <property type="entry name" value="MFS_trans_sf"/>
</dbReference>
<feature type="transmembrane region" description="Helical" evidence="6">
    <location>
        <begin position="551"/>
        <end position="571"/>
    </location>
</feature>
<dbReference type="SUPFAM" id="SSF103473">
    <property type="entry name" value="MFS general substrate transporter"/>
    <property type="match status" value="1"/>
</dbReference>
<feature type="transmembrane region" description="Helical" evidence="6">
    <location>
        <begin position="284"/>
        <end position="306"/>
    </location>
</feature>
<name>A0A1L9WGH3_ASPA1</name>
<keyword evidence="2 6" id="KW-0812">Transmembrane</keyword>
<feature type="transmembrane region" description="Helical" evidence="6">
    <location>
        <begin position="485"/>
        <end position="503"/>
    </location>
</feature>
<dbReference type="GO" id="GO:0016020">
    <property type="term" value="C:membrane"/>
    <property type="evidence" value="ECO:0007669"/>
    <property type="project" value="UniProtKB-SubCell"/>
</dbReference>
<dbReference type="OrthoDB" id="3026777at2759"/>
<evidence type="ECO:0000313" key="8">
    <source>
        <dbReference type="Proteomes" id="UP000184546"/>
    </source>
</evidence>
<dbReference type="GeneID" id="30976792"/>
<dbReference type="PANTHER" id="PTHR23507:SF40">
    <property type="entry name" value="TETRACYCLINE-EFFLUX TRANSPORTER"/>
    <property type="match status" value="1"/>
</dbReference>
<feature type="transmembrane region" description="Helical" evidence="6">
    <location>
        <begin position="375"/>
        <end position="400"/>
    </location>
</feature>
<evidence type="ECO:0000256" key="1">
    <source>
        <dbReference type="ARBA" id="ARBA00004141"/>
    </source>
</evidence>
<comment type="subcellular location">
    <subcellularLocation>
        <location evidence="1">Membrane</location>
        <topology evidence="1">Multi-pass membrane protein</topology>
    </subcellularLocation>
</comment>
<dbReference type="GO" id="GO:0022857">
    <property type="term" value="F:transmembrane transporter activity"/>
    <property type="evidence" value="ECO:0007669"/>
    <property type="project" value="InterPro"/>
</dbReference>
<keyword evidence="8" id="KW-1185">Reference proteome</keyword>
<dbReference type="PANTHER" id="PTHR23507">
    <property type="entry name" value="ZGC:174356"/>
    <property type="match status" value="1"/>
</dbReference>
<keyword evidence="4 6" id="KW-0472">Membrane</keyword>
<dbReference type="VEuPathDB" id="FungiDB:ASPACDRAFT_55301"/>
<evidence type="ECO:0000256" key="4">
    <source>
        <dbReference type="ARBA" id="ARBA00023136"/>
    </source>
</evidence>
<evidence type="ECO:0008006" key="9">
    <source>
        <dbReference type="Google" id="ProtNLM"/>
    </source>
</evidence>
<feature type="transmembrane region" description="Helical" evidence="6">
    <location>
        <begin position="88"/>
        <end position="107"/>
    </location>
</feature>
<protein>
    <recommendedName>
        <fullName evidence="9">Major facilitator superfamily (MFS) profile domain-containing protein</fullName>
    </recommendedName>
</protein>
<sequence>MTGIRPQTRGDPPPAEVDYNPSLRARSDAASAHSEHHDATDLHTHEQTPLLGDFRPSHDSDETSLSPSGHDYDHEDESPRHKWWKASVFWLFPFLTLYMLGFGGTAVPKINLMVTLVCKDYMAKKASQNPGFTYLPVIIGSDNAQCQVPEVQSQVARFQLYYNLVAGILSALVCPRLGHLSDRHGRTRVIALSTLATVVGEAITLFVAAQPDLVSVNVLLGAAFVDGLGGSFTTIMALTASYASDCTAPAHRSVAFGYLYGALFSGLAAGPLLAAVLIKRTGQVLDVFTASLVLHILFLVTILLLVPESLSPGRQAAFRDRHRKHLHDQPPKPIWDTLNPKHLLTPLAVLLPPVGRPSPLFPNAGGATPALRRNIILLTTLDTLAFGVALGSAQVIIMYAEYKFGWGNVESSLFISSISIIRVLNLFVIYPLITAVFQPASDPHNPAAEKRVPGSSPYEISLIRISILLDTLGNIGYALAFNGALMTFSGVVMALGGMGVPTLQSSLTKHVPREGLGQILGAKGLLHALARIFAPTACSLIYSVTVGRFTPAIFVVLAAVFGAASAASWWIRPFG</sequence>